<evidence type="ECO:0000256" key="1">
    <source>
        <dbReference type="SAM" id="MobiDB-lite"/>
    </source>
</evidence>
<gene>
    <name evidence="2" type="ORF">PCANC_21052</name>
</gene>
<organism evidence="2 3">
    <name type="scientific">Puccinia coronata f. sp. avenae</name>
    <dbReference type="NCBI Taxonomy" id="200324"/>
    <lineage>
        <taxon>Eukaryota</taxon>
        <taxon>Fungi</taxon>
        <taxon>Dikarya</taxon>
        <taxon>Basidiomycota</taxon>
        <taxon>Pucciniomycotina</taxon>
        <taxon>Pucciniomycetes</taxon>
        <taxon>Pucciniales</taxon>
        <taxon>Pucciniaceae</taxon>
        <taxon>Puccinia</taxon>
    </lineage>
</organism>
<evidence type="ECO:0000313" key="2">
    <source>
        <dbReference type="EMBL" id="PLW07815.1"/>
    </source>
</evidence>
<sequence length="99" mass="11562">MEGGQQMNTIGHQSVQHDAAQSHHQQPHQRTWNSNNHRGRRGQHHQPYRSQKKPRPQNSFNPASPSHHAQHPNSSSAANQTWFKQSMIQDPWLPLYKYQ</sequence>
<feature type="compositionally biased region" description="Polar residues" evidence="1">
    <location>
        <begin position="71"/>
        <end position="82"/>
    </location>
</feature>
<feature type="compositionally biased region" description="Basic residues" evidence="1">
    <location>
        <begin position="37"/>
        <end position="55"/>
    </location>
</feature>
<dbReference type="Proteomes" id="UP000235388">
    <property type="component" value="Unassembled WGS sequence"/>
</dbReference>
<accession>A0A2N5S3I0</accession>
<proteinExistence type="predicted"/>
<comment type="caution">
    <text evidence="2">The sequence shown here is derived from an EMBL/GenBank/DDBJ whole genome shotgun (WGS) entry which is preliminary data.</text>
</comment>
<feature type="compositionally biased region" description="Polar residues" evidence="1">
    <location>
        <begin position="1"/>
        <end position="16"/>
    </location>
</feature>
<dbReference type="AlphaFoldDB" id="A0A2N5S3I0"/>
<feature type="compositionally biased region" description="Polar residues" evidence="1">
    <location>
        <begin position="22"/>
        <end position="36"/>
    </location>
</feature>
<feature type="region of interest" description="Disordered" evidence="1">
    <location>
        <begin position="1"/>
        <end position="82"/>
    </location>
</feature>
<evidence type="ECO:0000313" key="3">
    <source>
        <dbReference type="Proteomes" id="UP000235388"/>
    </source>
</evidence>
<keyword evidence="3" id="KW-1185">Reference proteome</keyword>
<dbReference type="EMBL" id="PGCJ01001200">
    <property type="protein sequence ID" value="PLW07815.1"/>
    <property type="molecule type" value="Genomic_DNA"/>
</dbReference>
<reference evidence="2 3" key="1">
    <citation type="submission" date="2017-11" db="EMBL/GenBank/DDBJ databases">
        <title>De novo assembly and phasing of dikaryotic genomes from two isolates of Puccinia coronata f. sp. avenae, the causal agent of oat crown rust.</title>
        <authorList>
            <person name="Miller M.E."/>
            <person name="Zhang Y."/>
            <person name="Omidvar V."/>
            <person name="Sperschneider J."/>
            <person name="Schwessinger B."/>
            <person name="Raley C."/>
            <person name="Palmer J.M."/>
            <person name="Garnica D."/>
            <person name="Upadhyaya N."/>
            <person name="Rathjen J."/>
            <person name="Taylor J.M."/>
            <person name="Park R.F."/>
            <person name="Dodds P.N."/>
            <person name="Hirsch C.D."/>
            <person name="Kianian S.F."/>
            <person name="Figueroa M."/>
        </authorList>
    </citation>
    <scope>NUCLEOTIDE SEQUENCE [LARGE SCALE GENOMIC DNA]</scope>
    <source>
        <strain evidence="2">12NC29</strain>
    </source>
</reference>
<dbReference type="OrthoDB" id="2514665at2759"/>
<name>A0A2N5S3I0_9BASI</name>
<protein>
    <submittedName>
        <fullName evidence="2">Uncharacterized protein</fullName>
    </submittedName>
</protein>